<gene>
    <name evidence="1" type="ORF">ECU05_1450</name>
</gene>
<sequence>MTDATLLERGGYKVLGVLCISRSLLSQKSGGKDANGMHKALIQNASGHKVVYFVDPIDFGAGSRIFLKENASSPLLRSTSYTITCKKSYRTNTLLVEKLLLRNAENMHGVKP</sequence>
<evidence type="ECO:0000313" key="1">
    <source>
        <dbReference type="EMBL" id="AGE95490.1"/>
    </source>
</evidence>
<dbReference type="VEuPathDB" id="MicrosporidiaDB:AEWR_051460"/>
<dbReference type="VEuPathDB" id="MicrosporidiaDB:AEWQ_051460"/>
<dbReference type="AlphaFoldDB" id="M1K8U9"/>
<dbReference type="VEuPathDB" id="MicrosporidiaDB:AEWD_051460"/>
<protein>
    <submittedName>
        <fullName evidence="1">Uncharacterized protein</fullName>
    </submittedName>
</protein>
<name>M1K8U9_ENCCN</name>
<reference evidence="1" key="1">
    <citation type="journal article" date="2013" name="Eukaryot. Cell">
        <title>Extremely Reduced Levels of Heterozygosity in the Vertebrate Pathogen Encephalitozoon cuniculi.</title>
        <authorList>
            <person name="Selman M."/>
            <person name="Sak B."/>
            <person name="Kvac M."/>
            <person name="Farinelli L."/>
            <person name="Weiss L.M."/>
            <person name="Corradi N."/>
        </authorList>
    </citation>
    <scope>NUCLEOTIDE SEQUENCE</scope>
</reference>
<dbReference type="EMBL" id="KC513607">
    <property type="protein sequence ID" value="AGE95490.1"/>
    <property type="molecule type" value="Genomic_DNA"/>
</dbReference>
<dbReference type="VEuPathDB" id="MicrosporidiaDB:ECU05_1450"/>
<accession>M1K8U9</accession>
<proteinExistence type="predicted"/>
<organism evidence="1">
    <name type="scientific">Encephalitozoon cuniculi</name>
    <name type="common">Microsporidian parasite</name>
    <dbReference type="NCBI Taxonomy" id="6035"/>
    <lineage>
        <taxon>Eukaryota</taxon>
        <taxon>Fungi</taxon>
        <taxon>Fungi incertae sedis</taxon>
        <taxon>Microsporidia</taxon>
        <taxon>Unikaryonidae</taxon>
        <taxon>Encephalitozoon</taxon>
    </lineage>
</organism>
<dbReference type="VEuPathDB" id="MicrosporidiaDB:M970_051460"/>